<keyword evidence="7" id="KW-0418">Kinase</keyword>
<evidence type="ECO:0000256" key="11">
    <source>
        <dbReference type="ARBA" id="ARBA00029766"/>
    </source>
</evidence>
<dbReference type="EC" id="2.7.6.3" evidence="3"/>
<evidence type="ECO:0000256" key="5">
    <source>
        <dbReference type="ARBA" id="ARBA00022679"/>
    </source>
</evidence>
<evidence type="ECO:0000256" key="1">
    <source>
        <dbReference type="ARBA" id="ARBA00005051"/>
    </source>
</evidence>
<dbReference type="SUPFAM" id="SSF55083">
    <property type="entry name" value="6-hydroxymethyl-7,8-dihydropterin pyrophosphokinase, HPPK"/>
    <property type="match status" value="1"/>
</dbReference>
<evidence type="ECO:0000256" key="4">
    <source>
        <dbReference type="ARBA" id="ARBA00016218"/>
    </source>
</evidence>
<evidence type="ECO:0000256" key="2">
    <source>
        <dbReference type="ARBA" id="ARBA00005810"/>
    </source>
</evidence>
<dbReference type="InterPro" id="IPR035907">
    <property type="entry name" value="Hppk_sf"/>
</dbReference>
<sequence length="186" mass="20722">MDTNYLVALGANLPSQYGSPRETLCAALERLEQLGFSMVAISRFWSTPAVPAGAGPDFVNACCKMRCNLQPRDVLAQLHVLEEEFGRVREGRWSARVIDVDLIASEERVLPDRDAFLRWQNLPQDAQQREAPSELILPHPRLQDRAFVLIPLAEIAPLWPHPVTGQSVMEMLAALPEAEKSSISPL</sequence>
<reference evidence="14 15" key="1">
    <citation type="submission" date="2017-01" db="EMBL/GenBank/DDBJ databases">
        <title>The complete genome sequence of a sulfur-oxidizing marine bacterium Thioclava sp. 25B10_4T.</title>
        <authorList>
            <person name="Liu Y."/>
            <person name="Lai Q."/>
            <person name="Shao Z."/>
        </authorList>
    </citation>
    <scope>NUCLEOTIDE SEQUENCE [LARGE SCALE GENOMIC DNA]</scope>
    <source>
        <strain evidence="14 15">25B10_4</strain>
    </source>
</reference>
<keyword evidence="15" id="KW-1185">Reference proteome</keyword>
<dbReference type="InterPro" id="IPR000550">
    <property type="entry name" value="Hppk"/>
</dbReference>
<evidence type="ECO:0000256" key="9">
    <source>
        <dbReference type="ARBA" id="ARBA00022909"/>
    </source>
</evidence>
<evidence type="ECO:0000256" key="7">
    <source>
        <dbReference type="ARBA" id="ARBA00022777"/>
    </source>
</evidence>
<keyword evidence="5" id="KW-0808">Transferase</keyword>
<dbReference type="RefSeq" id="WP_075775404.1">
    <property type="nucleotide sequence ID" value="NZ_CP019437.1"/>
</dbReference>
<evidence type="ECO:0000259" key="13">
    <source>
        <dbReference type="Pfam" id="PF01288"/>
    </source>
</evidence>
<evidence type="ECO:0000256" key="3">
    <source>
        <dbReference type="ARBA" id="ARBA00013253"/>
    </source>
</evidence>
<feature type="domain" description="7,8-dihydro-6-hydroxymethylpterin-pyrophosphokinase" evidence="13">
    <location>
        <begin position="7"/>
        <end position="157"/>
    </location>
</feature>
<organism evidence="14 15">
    <name type="scientific">Thioclava nitratireducens</name>
    <dbReference type="NCBI Taxonomy" id="1915078"/>
    <lineage>
        <taxon>Bacteria</taxon>
        <taxon>Pseudomonadati</taxon>
        <taxon>Pseudomonadota</taxon>
        <taxon>Alphaproteobacteria</taxon>
        <taxon>Rhodobacterales</taxon>
        <taxon>Paracoccaceae</taxon>
        <taxon>Thioclava</taxon>
    </lineage>
</organism>
<evidence type="ECO:0000313" key="15">
    <source>
        <dbReference type="Proteomes" id="UP000185622"/>
    </source>
</evidence>
<accession>A0ABN4XAZ9</accession>
<comment type="pathway">
    <text evidence="1">Cofactor biosynthesis; tetrahydrofolate biosynthesis; 2-amino-4-hydroxy-6-hydroxymethyl-7,8-dihydropteridine diphosphate from 7,8-dihydroneopterin triphosphate: step 4/4.</text>
</comment>
<keyword evidence="6" id="KW-0547">Nucleotide-binding</keyword>
<dbReference type="NCBIfam" id="TIGR01498">
    <property type="entry name" value="folK"/>
    <property type="match status" value="1"/>
</dbReference>
<dbReference type="PANTHER" id="PTHR43071:SF1">
    <property type="entry name" value="2-AMINO-4-HYDROXY-6-HYDROXYMETHYLDIHYDROPTERIDINE PYROPHOSPHOKINASE"/>
    <property type="match status" value="1"/>
</dbReference>
<keyword evidence="8" id="KW-0067">ATP-binding</keyword>
<evidence type="ECO:0000256" key="12">
    <source>
        <dbReference type="ARBA" id="ARBA00033413"/>
    </source>
</evidence>
<evidence type="ECO:0000256" key="6">
    <source>
        <dbReference type="ARBA" id="ARBA00022741"/>
    </source>
</evidence>
<evidence type="ECO:0000256" key="8">
    <source>
        <dbReference type="ARBA" id="ARBA00022840"/>
    </source>
</evidence>
<comment type="similarity">
    <text evidence="2">Belongs to the HPPK family.</text>
</comment>
<dbReference type="EMBL" id="CP019437">
    <property type="protein sequence ID" value="AQS46433.1"/>
    <property type="molecule type" value="Genomic_DNA"/>
</dbReference>
<proteinExistence type="inferred from homology"/>
<evidence type="ECO:0000256" key="10">
    <source>
        <dbReference type="ARBA" id="ARBA00029409"/>
    </source>
</evidence>
<dbReference type="Gene3D" id="3.30.70.560">
    <property type="entry name" value="7,8-Dihydro-6-hydroxymethylpterin-pyrophosphokinase HPPK"/>
    <property type="match status" value="1"/>
</dbReference>
<name>A0ABN4XAZ9_9RHOB</name>
<dbReference type="PANTHER" id="PTHR43071">
    <property type="entry name" value="2-AMINO-4-HYDROXY-6-HYDROXYMETHYLDIHYDROPTERIDINE PYROPHOSPHOKINASE"/>
    <property type="match status" value="1"/>
</dbReference>
<protein>
    <recommendedName>
        <fullName evidence="4">2-amino-4-hydroxy-6-hydroxymethyldihydropteridine pyrophosphokinase</fullName>
        <ecNumber evidence="3">2.7.6.3</ecNumber>
    </recommendedName>
    <alternativeName>
        <fullName evidence="11">6-hydroxymethyl-7,8-dihydropterin pyrophosphokinase</fullName>
    </alternativeName>
    <alternativeName>
        <fullName evidence="12">7,8-dihydro-6-hydroxymethylpterin-pyrophosphokinase</fullName>
    </alternativeName>
</protein>
<dbReference type="Proteomes" id="UP000185622">
    <property type="component" value="Chromosome"/>
</dbReference>
<gene>
    <name evidence="14" type="ORF">BMG03_00455</name>
</gene>
<dbReference type="CDD" id="cd00483">
    <property type="entry name" value="HPPK"/>
    <property type="match status" value="1"/>
</dbReference>
<dbReference type="Pfam" id="PF01288">
    <property type="entry name" value="HPPK"/>
    <property type="match status" value="1"/>
</dbReference>
<keyword evidence="9" id="KW-0289">Folate biosynthesis</keyword>
<comment type="function">
    <text evidence="10">Catalyzes the transfer of pyrophosphate from adenosine triphosphate (ATP) to 6-hydroxymethyl-7,8-dihydropterin, an enzymatic step in folate biosynthesis pathway.</text>
</comment>
<evidence type="ECO:0000313" key="14">
    <source>
        <dbReference type="EMBL" id="AQS46433.1"/>
    </source>
</evidence>